<feature type="region of interest" description="Disordered" evidence="1">
    <location>
        <begin position="216"/>
        <end position="257"/>
    </location>
</feature>
<proteinExistence type="predicted"/>
<comment type="caution">
    <text evidence="4">The sequence shown here is derived from an EMBL/GenBank/DDBJ whole genome shotgun (WGS) entry which is preliminary data.</text>
</comment>
<reference evidence="4 5" key="1">
    <citation type="journal article" date="2018" name="Mol. Plant">
        <title>The genome of Artemisia annua provides insight into the evolution of Asteraceae family and artemisinin biosynthesis.</title>
        <authorList>
            <person name="Shen Q."/>
            <person name="Zhang L."/>
            <person name="Liao Z."/>
            <person name="Wang S."/>
            <person name="Yan T."/>
            <person name="Shi P."/>
            <person name="Liu M."/>
            <person name="Fu X."/>
            <person name="Pan Q."/>
            <person name="Wang Y."/>
            <person name="Lv Z."/>
            <person name="Lu X."/>
            <person name="Zhang F."/>
            <person name="Jiang W."/>
            <person name="Ma Y."/>
            <person name="Chen M."/>
            <person name="Hao X."/>
            <person name="Li L."/>
            <person name="Tang Y."/>
            <person name="Lv G."/>
            <person name="Zhou Y."/>
            <person name="Sun X."/>
            <person name="Brodelius P.E."/>
            <person name="Rose J.K.C."/>
            <person name="Tang K."/>
        </authorList>
    </citation>
    <scope>NUCLEOTIDE SEQUENCE [LARGE SCALE GENOMIC DNA]</scope>
    <source>
        <strain evidence="5">cv. Huhao1</strain>
        <tissue evidence="4">Leaf</tissue>
    </source>
</reference>
<protein>
    <recommendedName>
        <fullName evidence="3">DUF4408 domain-containing protein</fullName>
    </recommendedName>
</protein>
<dbReference type="Pfam" id="PF05553">
    <property type="entry name" value="DUF761"/>
    <property type="match status" value="1"/>
</dbReference>
<keyword evidence="5" id="KW-1185">Reference proteome</keyword>
<accession>A0A2U1Q1X1</accession>
<name>A0A2U1Q1X1_ARTAN</name>
<evidence type="ECO:0000313" key="5">
    <source>
        <dbReference type="Proteomes" id="UP000245207"/>
    </source>
</evidence>
<feature type="transmembrane region" description="Helical" evidence="2">
    <location>
        <begin position="42"/>
        <end position="61"/>
    </location>
</feature>
<dbReference type="PANTHER" id="PTHR33098">
    <property type="entry name" value="COTTON FIBER (DUF761)"/>
    <property type="match status" value="1"/>
</dbReference>
<keyword evidence="2" id="KW-0812">Transmembrane</keyword>
<evidence type="ECO:0000313" key="4">
    <source>
        <dbReference type="EMBL" id="PWA92021.1"/>
    </source>
</evidence>
<keyword evidence="2" id="KW-0472">Membrane</keyword>
<dbReference type="Proteomes" id="UP000245207">
    <property type="component" value="Unassembled WGS sequence"/>
</dbReference>
<gene>
    <name evidence="4" type="ORF">CTI12_AA084350</name>
</gene>
<dbReference type="Pfam" id="PF14364">
    <property type="entry name" value="DUF4408"/>
    <property type="match status" value="1"/>
</dbReference>
<feature type="transmembrane region" description="Helical" evidence="2">
    <location>
        <begin position="6"/>
        <end position="30"/>
    </location>
</feature>
<organism evidence="4 5">
    <name type="scientific">Artemisia annua</name>
    <name type="common">Sweet wormwood</name>
    <dbReference type="NCBI Taxonomy" id="35608"/>
    <lineage>
        <taxon>Eukaryota</taxon>
        <taxon>Viridiplantae</taxon>
        <taxon>Streptophyta</taxon>
        <taxon>Embryophyta</taxon>
        <taxon>Tracheophyta</taxon>
        <taxon>Spermatophyta</taxon>
        <taxon>Magnoliopsida</taxon>
        <taxon>eudicotyledons</taxon>
        <taxon>Gunneridae</taxon>
        <taxon>Pentapetalae</taxon>
        <taxon>asterids</taxon>
        <taxon>campanulids</taxon>
        <taxon>Asterales</taxon>
        <taxon>Asteraceae</taxon>
        <taxon>Asteroideae</taxon>
        <taxon>Anthemideae</taxon>
        <taxon>Artemisiinae</taxon>
        <taxon>Artemisia</taxon>
    </lineage>
</organism>
<evidence type="ECO:0000259" key="3">
    <source>
        <dbReference type="Pfam" id="PF14364"/>
    </source>
</evidence>
<sequence length="287" mass="32120">MAPSFLKFMLFAAAVIASMAIVVPLVLDYLPVFQSCLTPSYLYLLINVIILTIAAMSRFSFRNNHEIQSLSQSQPLVDSNPTTLANNLLGGFKEPPVVDVKNVFDEFFISNSSDQMINSPPVAENVAEKPLATSRFALQKHVKASPDGINVKALKVAKPKKHETFDNTWKTITNGRHVPLTRHLRKSETFENRHSGGGYLSNAMAENMKKKVVKKSTTLKDRTNDDKENHCPPPQMLASPASSGKAKKEGSLSHDELNRRVEAFIKKFNDEMRQDSMKQYKEITKVN</sequence>
<dbReference type="PANTHER" id="PTHR33098:SF75">
    <property type="entry name" value="DUF4408 DOMAIN PROTEIN"/>
    <property type="match status" value="1"/>
</dbReference>
<feature type="compositionally biased region" description="Basic and acidic residues" evidence="1">
    <location>
        <begin position="218"/>
        <end position="230"/>
    </location>
</feature>
<dbReference type="OrthoDB" id="1933168at2759"/>
<dbReference type="STRING" id="35608.A0A2U1Q1X1"/>
<dbReference type="EMBL" id="PKPP01000496">
    <property type="protein sequence ID" value="PWA92021.1"/>
    <property type="molecule type" value="Genomic_DNA"/>
</dbReference>
<evidence type="ECO:0000256" key="1">
    <source>
        <dbReference type="SAM" id="MobiDB-lite"/>
    </source>
</evidence>
<dbReference type="AlphaFoldDB" id="A0A2U1Q1X1"/>
<keyword evidence="2" id="KW-1133">Transmembrane helix</keyword>
<feature type="compositionally biased region" description="Basic and acidic residues" evidence="1">
    <location>
        <begin position="246"/>
        <end position="257"/>
    </location>
</feature>
<dbReference type="InterPro" id="IPR008480">
    <property type="entry name" value="DUF761_pln"/>
</dbReference>
<feature type="domain" description="DUF4408" evidence="3">
    <location>
        <begin position="21"/>
        <end position="59"/>
    </location>
</feature>
<evidence type="ECO:0000256" key="2">
    <source>
        <dbReference type="SAM" id="Phobius"/>
    </source>
</evidence>
<dbReference type="InterPro" id="IPR025520">
    <property type="entry name" value="DUF4408"/>
</dbReference>